<organism evidence="1">
    <name type="scientific">hydrothermal vent metagenome</name>
    <dbReference type="NCBI Taxonomy" id="652676"/>
    <lineage>
        <taxon>unclassified sequences</taxon>
        <taxon>metagenomes</taxon>
        <taxon>ecological metagenomes</taxon>
    </lineage>
</organism>
<name>A0A3B0RMN5_9ZZZZ</name>
<proteinExistence type="predicted"/>
<dbReference type="AlphaFoldDB" id="A0A3B0RMN5"/>
<accession>A0A3B0RMN5</accession>
<protein>
    <submittedName>
        <fullName evidence="1">Uncharacterized protein</fullName>
    </submittedName>
</protein>
<gene>
    <name evidence="1" type="ORF">MNBD_ALPHA08-1703</name>
</gene>
<dbReference type="EMBL" id="UOEC01000069">
    <property type="protein sequence ID" value="VAV89906.1"/>
    <property type="molecule type" value="Genomic_DNA"/>
</dbReference>
<feature type="non-terminal residue" evidence="1">
    <location>
        <position position="1"/>
    </location>
</feature>
<evidence type="ECO:0000313" key="1">
    <source>
        <dbReference type="EMBL" id="VAV89906.1"/>
    </source>
</evidence>
<sequence length="43" mass="4810">DSCLTLGMNDRNSLKVLVAGDRYRLSLPTENGTVFVFKISSKY</sequence>
<reference evidence="1" key="1">
    <citation type="submission" date="2018-06" db="EMBL/GenBank/DDBJ databases">
        <authorList>
            <person name="Zhirakovskaya E."/>
        </authorList>
    </citation>
    <scope>NUCLEOTIDE SEQUENCE</scope>
</reference>